<gene>
    <name evidence="3" type="ORF">E1956_19145</name>
</gene>
<protein>
    <submittedName>
        <fullName evidence="3">DUF1254 domain-containing protein</fullName>
    </submittedName>
</protein>
<dbReference type="InterPro" id="IPR037050">
    <property type="entry name" value="DUF1254_sf"/>
</dbReference>
<proteinExistence type="predicted"/>
<feature type="domain" description="DUF1214" evidence="1">
    <location>
        <begin position="327"/>
        <end position="438"/>
    </location>
</feature>
<dbReference type="InterPro" id="IPR010621">
    <property type="entry name" value="DUF1214"/>
</dbReference>
<dbReference type="PANTHER" id="PTHR36509">
    <property type="entry name" value="BLL3101 PROTEIN"/>
    <property type="match status" value="1"/>
</dbReference>
<keyword evidence="4" id="KW-1185">Reference proteome</keyword>
<accession>A0A4P7CWY7</accession>
<dbReference type="KEGG" id="ppai:E1956_19145"/>
<reference evidence="3 4" key="1">
    <citation type="submission" date="2019-03" db="EMBL/GenBank/DDBJ databases">
        <title>Paraburkholderia sp. 7MH5, isolated from subtropical forest soil.</title>
        <authorList>
            <person name="Gao Z.-H."/>
            <person name="Qiu L.-H."/>
        </authorList>
    </citation>
    <scope>NUCLEOTIDE SEQUENCE [LARGE SCALE GENOMIC DNA]</scope>
    <source>
        <strain evidence="3 4">7MH5</strain>
    </source>
</reference>
<name>A0A4P7CWY7_9BURK</name>
<dbReference type="AlphaFoldDB" id="A0A4P7CWY7"/>
<organism evidence="3 4">
    <name type="scientific">Paraburkholderia pallida</name>
    <dbReference type="NCBI Taxonomy" id="2547399"/>
    <lineage>
        <taxon>Bacteria</taxon>
        <taxon>Pseudomonadati</taxon>
        <taxon>Pseudomonadota</taxon>
        <taxon>Betaproteobacteria</taxon>
        <taxon>Burkholderiales</taxon>
        <taxon>Burkholderiaceae</taxon>
        <taxon>Paraburkholderia</taxon>
    </lineage>
</organism>
<dbReference type="OrthoDB" id="104565at2"/>
<dbReference type="Gene3D" id="2.60.120.600">
    <property type="entry name" value="Domain of unknown function DUF1214, C-terminal domain"/>
    <property type="match status" value="1"/>
</dbReference>
<dbReference type="Proteomes" id="UP000295727">
    <property type="component" value="Chromosome 2"/>
</dbReference>
<dbReference type="PANTHER" id="PTHR36509:SF2">
    <property type="entry name" value="BLL3101 PROTEIN"/>
    <property type="match status" value="1"/>
</dbReference>
<dbReference type="Pfam" id="PF06863">
    <property type="entry name" value="DUF1254"/>
    <property type="match status" value="1"/>
</dbReference>
<sequence>MSSIPLREPAATRADCLDHADLFELAREAVQFTLPLYEMARMFSATCPRIDAAGRFAGASPESPQRWANAWLHSRELLGPQHRRVVTPNNDTLYSSAWLDLRGGPLVIRVPAMPARYYVLGLLDMYTNPFGYIGSRTTGSEAGAFFLHGPAWRGEVPAGMRALACPTDTVWLIGRILVDGEADLAAAIALQDRFEIERAAGSPEQVPTRVPAGLQPQERPGDAARFAEVVNRALADHPPPREALAHVARFRACGIGADCVGEALDAAQADALTRAIAQLTRELTGAPPQALGGGWALPVDVRETFGNDYHERAQVALSYIGALGVEEAMYITADCDAEGAPLDGNAAYVLRFAPGQAPQVGAFWSLTAYARATCMLAENAIGRYSLGDRTHGLRLDDDGGLRIAVSAREPVDPVLRCNWLPAPAERFYLALRLYVPEEAHLAGRYVYPPIERQPD</sequence>
<evidence type="ECO:0000259" key="1">
    <source>
        <dbReference type="Pfam" id="PF06742"/>
    </source>
</evidence>
<evidence type="ECO:0000259" key="2">
    <source>
        <dbReference type="Pfam" id="PF06863"/>
    </source>
</evidence>
<dbReference type="Gene3D" id="2.60.40.1610">
    <property type="entry name" value="Domain of unknown function DUF1254"/>
    <property type="match status" value="1"/>
</dbReference>
<evidence type="ECO:0000313" key="3">
    <source>
        <dbReference type="EMBL" id="QBQ99316.1"/>
    </source>
</evidence>
<dbReference type="InterPro" id="IPR037049">
    <property type="entry name" value="DUF1214_C_sf"/>
</dbReference>
<evidence type="ECO:0000313" key="4">
    <source>
        <dbReference type="Proteomes" id="UP000295727"/>
    </source>
</evidence>
<dbReference type="RefSeq" id="WP_134751948.1">
    <property type="nucleotide sequence ID" value="NZ_CP038149.1"/>
</dbReference>
<dbReference type="SUPFAM" id="SSF160935">
    <property type="entry name" value="VPA0735-like"/>
    <property type="match status" value="1"/>
</dbReference>
<dbReference type="EMBL" id="CP038149">
    <property type="protein sequence ID" value="QBQ99316.1"/>
    <property type="molecule type" value="Genomic_DNA"/>
</dbReference>
<feature type="domain" description="DUF1254" evidence="2">
    <location>
        <begin position="69"/>
        <end position="197"/>
    </location>
</feature>
<dbReference type="InterPro" id="IPR010679">
    <property type="entry name" value="DUF1254"/>
</dbReference>
<dbReference type="Pfam" id="PF06742">
    <property type="entry name" value="DUF1214"/>
    <property type="match status" value="1"/>
</dbReference>